<accession>A0A3T0MZH4</accession>
<dbReference type="EMBL" id="CP033219">
    <property type="protein sequence ID" value="AZV77142.1"/>
    <property type="molecule type" value="Genomic_DNA"/>
</dbReference>
<dbReference type="Gene3D" id="3.10.50.10">
    <property type="match status" value="1"/>
</dbReference>
<dbReference type="PANTHER" id="PTHR43630">
    <property type="entry name" value="POLY-BETA-1,6-N-ACETYL-D-GLUCOSAMINE SYNTHASE"/>
    <property type="match status" value="1"/>
</dbReference>
<dbReference type="OrthoDB" id="5291101at2"/>
<dbReference type="InterPro" id="IPR001173">
    <property type="entry name" value="Glyco_trans_2-like"/>
</dbReference>
<feature type="domain" description="NodB homology" evidence="10">
    <location>
        <begin position="509"/>
        <end position="698"/>
    </location>
</feature>
<evidence type="ECO:0000256" key="8">
    <source>
        <dbReference type="SAM" id="MobiDB-lite"/>
    </source>
</evidence>
<keyword evidence="12" id="KW-1185">Reference proteome</keyword>
<comment type="similarity">
    <text evidence="2">Belongs to the glycosyltransferase 2 family.</text>
</comment>
<dbReference type="GO" id="GO:0005975">
    <property type="term" value="P:carbohydrate metabolic process"/>
    <property type="evidence" value="ECO:0007669"/>
    <property type="project" value="InterPro"/>
</dbReference>
<dbReference type="Pfam" id="PF00535">
    <property type="entry name" value="Glycos_transf_2"/>
    <property type="match status" value="1"/>
</dbReference>
<reference evidence="11 12" key="1">
    <citation type="submission" date="2018-10" db="EMBL/GenBank/DDBJ databases">
        <title>Parasedimentitalea marina sp. nov., a psychrophilic bacterium isolated from deep seawater of the New Britain Trench.</title>
        <authorList>
            <person name="Cao J."/>
        </authorList>
    </citation>
    <scope>NUCLEOTIDE SEQUENCE [LARGE SCALE GENOMIC DNA]</scope>
    <source>
        <strain evidence="11 12">W43</strain>
    </source>
</reference>
<keyword evidence="9" id="KW-1133">Transmembrane helix</keyword>
<feature type="transmembrane region" description="Helical" evidence="9">
    <location>
        <begin position="739"/>
        <end position="761"/>
    </location>
</feature>
<dbReference type="SUPFAM" id="SSF53448">
    <property type="entry name" value="Nucleotide-diphospho-sugar transferases"/>
    <property type="match status" value="1"/>
</dbReference>
<gene>
    <name evidence="11" type="ORF">EBB79_04030</name>
</gene>
<evidence type="ECO:0000313" key="12">
    <source>
        <dbReference type="Proteomes" id="UP000283063"/>
    </source>
</evidence>
<evidence type="ECO:0000256" key="5">
    <source>
        <dbReference type="ARBA" id="ARBA00022676"/>
    </source>
</evidence>
<dbReference type="GO" id="GO:0016810">
    <property type="term" value="F:hydrolase activity, acting on carbon-nitrogen (but not peptide) bonds"/>
    <property type="evidence" value="ECO:0007669"/>
    <property type="project" value="InterPro"/>
</dbReference>
<evidence type="ECO:0000313" key="11">
    <source>
        <dbReference type="EMBL" id="AZV77142.1"/>
    </source>
</evidence>
<sequence length="1138" mass="126799">MKGSRFQHHADHLQSESDARKVFADPSQRRRRWMRWAVLFLLLFIPVWGGAFLQDTVSWSSLKQDFHAYFPRAVQDLDHENDHLHGNSRHDQMLMSANASTVDGPATTCGQVEAPPYAAMADSSIPRRVFAHVPSDLAWAHLSLDESCDTVGVIVPDWITVNQKGSDFSVAVMSEDSRMGVTDYSQGLAEAPAFLPTIKFNTDDNIDYFTDVLLQPGSQAELVSEIRRALIELNAIGGCFDFNHLNEEVLLRLNPLFDAAQEDFSQAGLQSCIVLQGDGNVWKNRVFVQGFDKVVLKLFQQPWVGSSPGPLASDIWFAETATQARDIIGANRLVAAIGNFAVDWVSGQPTPQTIPYPEAMHRISRAEADLRFSANTSNSYSSFRDDQGALHKLWMLDAASARNQLIMLQNLGIQDVAVWSAGREDPGIWNVFASNSNDFDTLAADLAIVRFDNYVQYYGDGAFLKIQDELKAGLRTVEFDPLSGRVTNQFFSVYPNPYSITRYGKPEAKKLVLTFDDGPDRETTLPILDTLRDMGVPAAFFIVGSSVMNEPDLVERMVDEGHEIGSHTFSHPEMQLVSAARAELELSLLSKAVAGITGLGMTLYREPFQRSGGPIRADRVTSLKAAQDAGYHITGMDVSSHDWEGLSAQQIVDTIIEQVESGAGNIVLLHDGGLDRSATVAAVPMLITELRARGYEFTSLSDLLGLSRETLMPASNHTARVLDRISFAAVSTTQKSVMWIFWIVLSIGLLRSGGVLVLSFLRRPNRPIMTSNQPKVSVIIPAFNEEKVIEQCINSVLRSDYPNFEVIIVDDGSTDNTLNKVLKFKHKPNVRLVMQPNQGKWAALNRAILGLDTDIAVCIDADTQICRNSITRLVGHFSNPKVGAVAGKIIVGNRHKLLTRLQSLEYSISQNMDRKAYDLFNGMLVVPGALGAWRVQALRDGGLFRKDTMTEDSDLTISVNRAGYRIIYDEYARAYTEAPERVHQLLTQRLRWSLGMLQSAWKHKNSVLERRSIGLVSIPDMFIFGYIFPILAPIADILVLALMVRFYLEGASAASPELLWAYLTLPILELALAFIALLRDRDESLWSLCLWPAYRVLYRPLLYYSVIRSITRAVSGRLANWGKLNRQGRDYSQVTQVR</sequence>
<dbReference type="Gene3D" id="3.20.20.80">
    <property type="entry name" value="Glycosidases"/>
    <property type="match status" value="1"/>
</dbReference>
<evidence type="ECO:0000259" key="10">
    <source>
        <dbReference type="PROSITE" id="PS51677"/>
    </source>
</evidence>
<dbReference type="Gene3D" id="3.90.550.10">
    <property type="entry name" value="Spore Coat Polysaccharide Biosynthesis Protein SpsA, Chain A"/>
    <property type="match status" value="1"/>
</dbReference>
<protein>
    <recommendedName>
        <fullName evidence="4">Chitooligosaccharide deacetylase</fullName>
    </recommendedName>
    <alternativeName>
        <fullName evidence="7">Nodulation protein B</fullName>
    </alternativeName>
</protein>
<evidence type="ECO:0000256" key="3">
    <source>
        <dbReference type="ARBA" id="ARBA00010973"/>
    </source>
</evidence>
<keyword evidence="5" id="KW-0328">Glycosyltransferase</keyword>
<evidence type="ECO:0000256" key="9">
    <source>
        <dbReference type="SAM" id="Phobius"/>
    </source>
</evidence>
<dbReference type="AlphaFoldDB" id="A0A3T0MZH4"/>
<proteinExistence type="inferred from homology"/>
<evidence type="ECO:0000256" key="6">
    <source>
        <dbReference type="ARBA" id="ARBA00022679"/>
    </source>
</evidence>
<dbReference type="Proteomes" id="UP000283063">
    <property type="component" value="Chromosome"/>
</dbReference>
<feature type="compositionally biased region" description="Basic and acidic residues" evidence="8">
    <location>
        <begin position="8"/>
        <end position="21"/>
    </location>
</feature>
<name>A0A3T0MZH4_9RHOB</name>
<evidence type="ECO:0000256" key="1">
    <source>
        <dbReference type="ARBA" id="ARBA00003236"/>
    </source>
</evidence>
<dbReference type="PANTHER" id="PTHR43630:SF1">
    <property type="entry name" value="POLY-BETA-1,6-N-ACETYL-D-GLUCOSAMINE SYNTHASE"/>
    <property type="match status" value="1"/>
</dbReference>
<feature type="transmembrane region" description="Helical" evidence="9">
    <location>
        <begin position="1021"/>
        <end position="1047"/>
    </location>
</feature>
<dbReference type="CDD" id="cd06423">
    <property type="entry name" value="CESA_like"/>
    <property type="match status" value="1"/>
</dbReference>
<dbReference type="RefSeq" id="WP_127747690.1">
    <property type="nucleotide sequence ID" value="NZ_CP033219.1"/>
</dbReference>
<dbReference type="GO" id="GO:0016757">
    <property type="term" value="F:glycosyltransferase activity"/>
    <property type="evidence" value="ECO:0007669"/>
    <property type="project" value="UniProtKB-KW"/>
</dbReference>
<evidence type="ECO:0000256" key="2">
    <source>
        <dbReference type="ARBA" id="ARBA00006739"/>
    </source>
</evidence>
<dbReference type="KEGG" id="sedi:EBB79_04030"/>
<dbReference type="InterPro" id="IPR029044">
    <property type="entry name" value="Nucleotide-diphossugar_trans"/>
</dbReference>
<feature type="region of interest" description="Disordered" evidence="8">
    <location>
        <begin position="1"/>
        <end position="21"/>
    </location>
</feature>
<keyword evidence="6 11" id="KW-0808">Transferase</keyword>
<dbReference type="InterPro" id="IPR029070">
    <property type="entry name" value="Chitinase_insertion_sf"/>
</dbReference>
<dbReference type="Pfam" id="PF01522">
    <property type="entry name" value="Polysacc_deac_1"/>
    <property type="match status" value="1"/>
</dbReference>
<feature type="transmembrane region" description="Helical" evidence="9">
    <location>
        <begin position="36"/>
        <end position="53"/>
    </location>
</feature>
<evidence type="ECO:0000256" key="7">
    <source>
        <dbReference type="ARBA" id="ARBA00032976"/>
    </source>
</evidence>
<dbReference type="InterPro" id="IPR011330">
    <property type="entry name" value="Glyco_hydro/deAcase_b/a-brl"/>
</dbReference>
<organism evidence="11 12">
    <name type="scientific">Parasedimentitalea marina</name>
    <dbReference type="NCBI Taxonomy" id="2483033"/>
    <lineage>
        <taxon>Bacteria</taxon>
        <taxon>Pseudomonadati</taxon>
        <taxon>Pseudomonadota</taxon>
        <taxon>Alphaproteobacteria</taxon>
        <taxon>Rhodobacterales</taxon>
        <taxon>Paracoccaceae</taxon>
        <taxon>Parasedimentitalea</taxon>
    </lineage>
</organism>
<dbReference type="Gene3D" id="3.20.20.370">
    <property type="entry name" value="Glycoside hydrolase/deacetylase"/>
    <property type="match status" value="1"/>
</dbReference>
<keyword evidence="9" id="KW-0812">Transmembrane</keyword>
<comment type="similarity">
    <text evidence="3">Belongs to the polysaccharide deacetylase family.</text>
</comment>
<keyword evidence="9" id="KW-0472">Membrane</keyword>
<evidence type="ECO:0000256" key="4">
    <source>
        <dbReference type="ARBA" id="ARBA00020071"/>
    </source>
</evidence>
<comment type="function">
    <text evidence="1">Is involved in generating a small heat-stable compound (Nod), an acylated oligomer of N-acetylglucosamine, that stimulates mitosis in various plant protoplasts.</text>
</comment>
<dbReference type="SUPFAM" id="SSF88713">
    <property type="entry name" value="Glycoside hydrolase/deacetylase"/>
    <property type="match status" value="1"/>
</dbReference>
<feature type="transmembrane region" description="Helical" evidence="9">
    <location>
        <begin position="1059"/>
        <end position="1078"/>
    </location>
</feature>
<dbReference type="PROSITE" id="PS51677">
    <property type="entry name" value="NODB"/>
    <property type="match status" value="1"/>
</dbReference>
<dbReference type="InterPro" id="IPR002509">
    <property type="entry name" value="NODB_dom"/>
</dbReference>